<dbReference type="InterPro" id="IPR036291">
    <property type="entry name" value="NAD(P)-bd_dom_sf"/>
</dbReference>
<feature type="domain" description="Ketoreductase" evidence="4">
    <location>
        <begin position="6"/>
        <end position="181"/>
    </location>
</feature>
<evidence type="ECO:0000256" key="2">
    <source>
        <dbReference type="ARBA" id="ARBA00023002"/>
    </source>
</evidence>
<dbReference type="PANTHER" id="PTHR43669:SF3">
    <property type="entry name" value="ALCOHOL DEHYDROGENASE, PUTATIVE (AFU_ORTHOLOGUE AFUA_3G03445)-RELATED"/>
    <property type="match status" value="1"/>
</dbReference>
<comment type="caution">
    <text evidence="5">The sequence shown here is derived from an EMBL/GenBank/DDBJ whole genome shotgun (WGS) entry which is preliminary data.</text>
</comment>
<gene>
    <name evidence="5" type="ORF">JK232_11160</name>
</gene>
<sequence length="247" mass="26640">MSLIGRKALVVGGSTGIGRAIAEAWSQAGMDVTVLSRSKPADPGNLRWMPVDLTDTPSAHAALVEVSGEPLHAVCFAAVHYGDRRSLFSETLLSEWRQQLEVNLNGLWLTLNATLPALRKSRPGLFLNVSSEVVYNGGPGRSGYAATKAACASLINSLYQEENAEDVQFVSVLPAGMVDSAGIRRRRPADFDYSTYMRSESFAPIAVELVANKEVSRNGDSLIVNSDGSWQSVRNSQPASQSDRSRL</sequence>
<reference evidence="6" key="1">
    <citation type="submission" date="2023-07" db="EMBL/GenBank/DDBJ databases">
        <title>Genome-inferred correspondence between phylogeny and metabolic traits in the wild Drosophila gut microbiome.</title>
        <authorList>
            <person name="Bueno E."/>
            <person name="Blow F."/>
            <person name="Douglas A.E."/>
        </authorList>
    </citation>
    <scope>NUCLEOTIDE SEQUENCE [LARGE SCALE GENOMIC DNA]</scope>
    <source>
        <strain evidence="6">JGM97</strain>
    </source>
</reference>
<name>A0ABS5JHK3_9GAMM</name>
<dbReference type="PRINTS" id="PR00081">
    <property type="entry name" value="GDHRDH"/>
</dbReference>
<comment type="similarity">
    <text evidence="1">Belongs to the short-chain dehydrogenases/reductases (SDR) family.</text>
</comment>
<protein>
    <submittedName>
        <fullName evidence="5">SDR family oxidoreductase</fullName>
    </submittedName>
</protein>
<organism evidence="5 6">
    <name type="scientific">Nissabacter archeti</name>
    <dbReference type="NCBI Taxonomy" id="1917880"/>
    <lineage>
        <taxon>Bacteria</taxon>
        <taxon>Pseudomonadati</taxon>
        <taxon>Pseudomonadota</taxon>
        <taxon>Gammaproteobacteria</taxon>
        <taxon>Enterobacterales</taxon>
        <taxon>Yersiniaceae</taxon>
        <taxon>Nissabacter</taxon>
    </lineage>
</organism>
<evidence type="ECO:0000313" key="6">
    <source>
        <dbReference type="Proteomes" id="UP000680634"/>
    </source>
</evidence>
<dbReference type="Gene3D" id="3.40.50.720">
    <property type="entry name" value="NAD(P)-binding Rossmann-like Domain"/>
    <property type="match status" value="1"/>
</dbReference>
<dbReference type="Proteomes" id="UP000680634">
    <property type="component" value="Unassembled WGS sequence"/>
</dbReference>
<evidence type="ECO:0000313" key="5">
    <source>
        <dbReference type="EMBL" id="MBS0969452.1"/>
    </source>
</evidence>
<dbReference type="InterPro" id="IPR002347">
    <property type="entry name" value="SDR_fam"/>
</dbReference>
<evidence type="ECO:0000256" key="3">
    <source>
        <dbReference type="SAM" id="MobiDB-lite"/>
    </source>
</evidence>
<accession>A0ABS5JHK3</accession>
<dbReference type="CDD" id="cd05233">
    <property type="entry name" value="SDR_c"/>
    <property type="match status" value="1"/>
</dbReference>
<dbReference type="Pfam" id="PF00106">
    <property type="entry name" value="adh_short"/>
    <property type="match status" value="1"/>
</dbReference>
<proteinExistence type="inferred from homology"/>
<dbReference type="InterPro" id="IPR057326">
    <property type="entry name" value="KR_dom"/>
</dbReference>
<keyword evidence="2" id="KW-0560">Oxidoreductase</keyword>
<dbReference type="RefSeq" id="WP_079205252.1">
    <property type="nucleotide sequence ID" value="NZ_FQXW01000007.1"/>
</dbReference>
<dbReference type="SUPFAM" id="SSF51735">
    <property type="entry name" value="NAD(P)-binding Rossmann-fold domains"/>
    <property type="match status" value="1"/>
</dbReference>
<evidence type="ECO:0000256" key="1">
    <source>
        <dbReference type="ARBA" id="ARBA00006484"/>
    </source>
</evidence>
<feature type="region of interest" description="Disordered" evidence="3">
    <location>
        <begin position="226"/>
        <end position="247"/>
    </location>
</feature>
<dbReference type="PANTHER" id="PTHR43669">
    <property type="entry name" value="5-KETO-D-GLUCONATE 5-REDUCTASE"/>
    <property type="match status" value="1"/>
</dbReference>
<dbReference type="EMBL" id="JAERKB010000007">
    <property type="protein sequence ID" value="MBS0969452.1"/>
    <property type="molecule type" value="Genomic_DNA"/>
</dbReference>
<dbReference type="SMART" id="SM00822">
    <property type="entry name" value="PKS_KR"/>
    <property type="match status" value="1"/>
</dbReference>
<evidence type="ECO:0000259" key="4">
    <source>
        <dbReference type="SMART" id="SM00822"/>
    </source>
</evidence>
<keyword evidence="6" id="KW-1185">Reference proteome</keyword>